<dbReference type="Pfam" id="PF11995">
    <property type="entry name" value="DUF3490"/>
    <property type="match status" value="2"/>
</dbReference>
<reference evidence="12" key="1">
    <citation type="submission" date="2023-03" db="UniProtKB">
        <authorList>
            <consortium name="EnsemblPlants"/>
        </authorList>
    </citation>
    <scope>IDENTIFICATION</scope>
</reference>
<dbReference type="GO" id="GO:0007018">
    <property type="term" value="P:microtubule-based movement"/>
    <property type="evidence" value="ECO:0007669"/>
    <property type="project" value="InterPro"/>
</dbReference>
<evidence type="ECO:0000256" key="8">
    <source>
        <dbReference type="RuleBase" id="RU000394"/>
    </source>
</evidence>
<dbReference type="SMART" id="SM00129">
    <property type="entry name" value="KISc"/>
    <property type="match status" value="1"/>
</dbReference>
<dbReference type="FunFam" id="3.40.850.10:FF:000016">
    <property type="entry name" value="Kinesin-like protein"/>
    <property type="match status" value="1"/>
</dbReference>
<evidence type="ECO:0000259" key="11">
    <source>
        <dbReference type="PROSITE" id="PS50067"/>
    </source>
</evidence>
<feature type="compositionally biased region" description="Basic residues" evidence="10">
    <location>
        <begin position="746"/>
        <end position="757"/>
    </location>
</feature>
<dbReference type="CDD" id="cd01374">
    <property type="entry name" value="KISc_CENP_E"/>
    <property type="match status" value="1"/>
</dbReference>
<dbReference type="Pfam" id="PF00225">
    <property type="entry name" value="Kinesin"/>
    <property type="match status" value="2"/>
</dbReference>
<accession>A0A9I9D0B0</accession>
<protein>
    <recommendedName>
        <fullName evidence="8">Kinesin-like protein</fullName>
    </recommendedName>
</protein>
<dbReference type="GO" id="GO:0005874">
    <property type="term" value="C:microtubule"/>
    <property type="evidence" value="ECO:0007669"/>
    <property type="project" value="UniProtKB-KW"/>
</dbReference>
<dbReference type="InterPro" id="IPR036961">
    <property type="entry name" value="Kinesin_motor_dom_sf"/>
</dbReference>
<dbReference type="GO" id="GO:0008017">
    <property type="term" value="F:microtubule binding"/>
    <property type="evidence" value="ECO:0007669"/>
    <property type="project" value="InterPro"/>
</dbReference>
<dbReference type="InterPro" id="IPR001752">
    <property type="entry name" value="Kinesin_motor_dom"/>
</dbReference>
<proteinExistence type="inferred from homology"/>
<keyword evidence="3 7" id="KW-0547">Nucleotide-binding</keyword>
<keyword evidence="2 8" id="KW-0493">Microtubule</keyword>
<evidence type="ECO:0000256" key="4">
    <source>
        <dbReference type="ARBA" id="ARBA00022840"/>
    </source>
</evidence>
<dbReference type="GO" id="GO:0005524">
    <property type="term" value="F:ATP binding"/>
    <property type="evidence" value="ECO:0007669"/>
    <property type="project" value="UniProtKB-UniRule"/>
</dbReference>
<dbReference type="InterPro" id="IPR027640">
    <property type="entry name" value="Kinesin-like_fam"/>
</dbReference>
<evidence type="ECO:0000256" key="9">
    <source>
        <dbReference type="SAM" id="Coils"/>
    </source>
</evidence>
<evidence type="ECO:0000256" key="3">
    <source>
        <dbReference type="ARBA" id="ARBA00022741"/>
    </source>
</evidence>
<evidence type="ECO:0000313" key="12">
    <source>
        <dbReference type="EnsemblPlants" id="MELO3C010988.2.1"/>
    </source>
</evidence>
<dbReference type="PANTHER" id="PTHR47968">
    <property type="entry name" value="CENTROMERE PROTEIN E"/>
    <property type="match status" value="1"/>
</dbReference>
<dbReference type="InterPro" id="IPR021881">
    <property type="entry name" value="NACK_C"/>
</dbReference>
<dbReference type="PANTHER" id="PTHR47968:SF18">
    <property type="entry name" value="KINESIN-LIKE PROTEIN KIN-7F"/>
    <property type="match status" value="1"/>
</dbReference>
<dbReference type="PROSITE" id="PS00411">
    <property type="entry name" value="KINESIN_MOTOR_1"/>
    <property type="match status" value="1"/>
</dbReference>
<evidence type="ECO:0000256" key="1">
    <source>
        <dbReference type="ARBA" id="ARBA00007310"/>
    </source>
</evidence>
<dbReference type="AlphaFoldDB" id="A0A9I9D0B0"/>
<keyword evidence="6 7" id="KW-0505">Motor protein</keyword>
<dbReference type="InterPro" id="IPR019821">
    <property type="entry name" value="Kinesin_motor_CS"/>
</dbReference>
<keyword evidence="4 7" id="KW-0067">ATP-binding</keyword>
<organism evidence="12">
    <name type="scientific">Cucumis melo</name>
    <name type="common">Muskmelon</name>
    <dbReference type="NCBI Taxonomy" id="3656"/>
    <lineage>
        <taxon>Eukaryota</taxon>
        <taxon>Viridiplantae</taxon>
        <taxon>Streptophyta</taxon>
        <taxon>Embryophyta</taxon>
        <taxon>Tracheophyta</taxon>
        <taxon>Spermatophyta</taxon>
        <taxon>Magnoliopsida</taxon>
        <taxon>eudicotyledons</taxon>
        <taxon>Gunneridae</taxon>
        <taxon>Pentapetalae</taxon>
        <taxon>rosids</taxon>
        <taxon>fabids</taxon>
        <taxon>Cucurbitales</taxon>
        <taxon>Cucurbitaceae</taxon>
        <taxon>Benincaseae</taxon>
        <taxon>Cucumis</taxon>
    </lineage>
</organism>
<evidence type="ECO:0000256" key="2">
    <source>
        <dbReference type="ARBA" id="ARBA00022701"/>
    </source>
</evidence>
<evidence type="ECO:0000256" key="6">
    <source>
        <dbReference type="ARBA" id="ARBA00023175"/>
    </source>
</evidence>
<name>A0A9I9D0B0_CUCME</name>
<feature type="domain" description="Kinesin motor" evidence="11">
    <location>
        <begin position="20"/>
        <end position="364"/>
    </location>
</feature>
<dbReference type="InterPro" id="IPR027417">
    <property type="entry name" value="P-loop_NTPase"/>
</dbReference>
<sequence length="995" mass="112677">MGGEELIKGVINNSNGLEETIRVSIRLRPLNEKELMKNDSSDWECLNSNSVMFRSTLPERSLFPHSYTFDRVFGIDSTTKQVYEEGAKEVALSVVNGINSTIFAYGQTSSGKTFTMNGVTQYSVADIYSYIESHQDREFVLKFSAIEIYNEAVKDLLSLENVPLRLLDDPEKGTVVEKLTEEILKDRNHLQELISFCEESLRKISGNASGTGSYQLHLYLVQRKIGETSLNETSSRSHQILRLTIESSARKFKKSESSSTLTATVNFVDLAGSERASQTNSGGTRLKEGCHINRSLLTLGTVIRKLSKGRNGHIPYRDSKLTRILQNSLGGNGRTAIICTMSPARSHVEQSRNTLLFATCAKEVSTNAHVNVVVSDKALVKQLQKELARLESEMKNLKPLPLKGDSTSLLKEKELVIEQMDKQIKELTRQRDLAQYRIENLLHSVGEDRIFKLSESTVNTIPDLVDLDLDLRSDDSSFKAFDESSLKTFDTFTAQEENSPHKIDPLFTMNHEDDFLLDSSTPELAGPDPYQDWEEIAERVHANSEDGCKDVQCIELEESKESVNENGDLTLATLEDNERQMISSFDNPETSPQRKNKEIIPINKGHTYDGLIQKASEMEKTLNCIVNLYPSEQSFSSIEAAKQKLKLARSKSCLTVLMTIPPSTLIEKVEDDKKTRSIGSDVNFSGKAEGSRRRRGLSCGILEANLDFKDSQSVCSRCSDTKTLQIIDEDDDDNTSVLNFATGKRGKSKNRIKKRSGSRLGRVSKKEEPKETTQEVHTEEEKELQAHSEWMLEFEGQQRDIIELWDACNVPLVHRSYFFILFKGDPSDAVYMEVELRRLFFIREAISRSANGSGRGDTVTQTSRVPSMTTFNIPYPYLAFAYETTHQHSLKALNREREMLARRMKKKFSAKERDALYVKWGIDLKTKQRSIQVARMLWSRTKDFDHINESAALVAKLIGFVEPNQVSREMFGLSFSLQSLDHRSFPWKRNMSLPF</sequence>
<dbReference type="GO" id="GO:0003777">
    <property type="term" value="F:microtubule motor activity"/>
    <property type="evidence" value="ECO:0007669"/>
    <property type="project" value="InterPro"/>
</dbReference>
<dbReference type="PRINTS" id="PR00380">
    <property type="entry name" value="KINESINHEAVY"/>
</dbReference>
<feature type="region of interest" description="Disordered" evidence="10">
    <location>
        <begin position="746"/>
        <end position="780"/>
    </location>
</feature>
<feature type="binding site" evidence="7">
    <location>
        <begin position="106"/>
        <end position="113"/>
    </location>
    <ligand>
        <name>ATP</name>
        <dbReference type="ChEBI" id="CHEBI:30616"/>
    </ligand>
</feature>
<comment type="similarity">
    <text evidence="1">Belongs to the TRAFAC class myosin-kinesin ATPase superfamily. Kinesin family. KIN-7 subfamily.</text>
</comment>
<dbReference type="EnsemblPlants" id="MELO3C010988.2.1">
    <property type="protein sequence ID" value="MELO3C010988.2.1"/>
    <property type="gene ID" value="MELO3C010988.2"/>
</dbReference>
<dbReference type="PROSITE" id="PS50067">
    <property type="entry name" value="KINESIN_MOTOR_2"/>
    <property type="match status" value="1"/>
</dbReference>
<dbReference type="Gramene" id="MELO3C010988.2.1">
    <property type="protein sequence ID" value="MELO3C010988.2.1"/>
    <property type="gene ID" value="MELO3C010988.2"/>
</dbReference>
<evidence type="ECO:0000256" key="5">
    <source>
        <dbReference type="ARBA" id="ARBA00023054"/>
    </source>
</evidence>
<dbReference type="Gene3D" id="3.40.850.10">
    <property type="entry name" value="Kinesin motor domain"/>
    <property type="match status" value="1"/>
</dbReference>
<feature type="compositionally biased region" description="Basic and acidic residues" evidence="10">
    <location>
        <begin position="764"/>
        <end position="780"/>
    </location>
</feature>
<evidence type="ECO:0000256" key="10">
    <source>
        <dbReference type="SAM" id="MobiDB-lite"/>
    </source>
</evidence>
<evidence type="ECO:0000256" key="7">
    <source>
        <dbReference type="PROSITE-ProRule" id="PRU00283"/>
    </source>
</evidence>
<dbReference type="SUPFAM" id="SSF52540">
    <property type="entry name" value="P-loop containing nucleoside triphosphate hydrolases"/>
    <property type="match status" value="1"/>
</dbReference>
<keyword evidence="5 9" id="KW-0175">Coiled coil</keyword>
<feature type="coiled-coil region" evidence="9">
    <location>
        <begin position="373"/>
        <end position="444"/>
    </location>
</feature>